<proteinExistence type="inferred from homology"/>
<dbReference type="CDD" id="cd08023">
    <property type="entry name" value="GH16_laminarinase_like"/>
    <property type="match status" value="1"/>
</dbReference>
<dbReference type="PROSITE" id="PS51257">
    <property type="entry name" value="PROKAR_LIPOPROTEIN"/>
    <property type="match status" value="1"/>
</dbReference>
<dbReference type="InterPro" id="IPR000757">
    <property type="entry name" value="Beta-glucanase-like"/>
</dbReference>
<sequence>MKLILFAVVTVAAACSGIKPESGVGVTPSTPVGNNPMLNLIWYDDFNGEKIDEKKWSFAGRGNPDWKKYCTDSEEVTYVKDGCLYLKAIKNKTQDSDTAKYQTGCVFTYDNFSFRYGKVEVSVKMKGGKGAWPAIWMMPEASIYGGWPKSGEIDIMERLNNDGFVHQTLHSEYTYSLGITNPTNTATASIDVDAFNTYAVEWTPTLLMFSVNGKKTFVYPKVDGKGYQQWPFDQNFHLILNQAVGGAWVGAVDDADLPVEMLVDWVKVYQ</sequence>
<dbReference type="PANTHER" id="PTHR10963:SF55">
    <property type="entry name" value="GLYCOSIDE HYDROLASE FAMILY 16 PROTEIN"/>
    <property type="match status" value="1"/>
</dbReference>
<organism evidence="3 4">
    <name type="scientific">Sphingobacterium chuzhouense</name>
    <dbReference type="NCBI Taxonomy" id="1742264"/>
    <lineage>
        <taxon>Bacteria</taxon>
        <taxon>Pseudomonadati</taxon>
        <taxon>Bacteroidota</taxon>
        <taxon>Sphingobacteriia</taxon>
        <taxon>Sphingobacteriales</taxon>
        <taxon>Sphingobacteriaceae</taxon>
        <taxon>Sphingobacterium</taxon>
    </lineage>
</organism>
<dbReference type="Proteomes" id="UP000651112">
    <property type="component" value="Unassembled WGS sequence"/>
</dbReference>
<dbReference type="RefSeq" id="WP_190312558.1">
    <property type="nucleotide sequence ID" value="NZ_JACNYL010000001.1"/>
</dbReference>
<dbReference type="PANTHER" id="PTHR10963">
    <property type="entry name" value="GLYCOSYL HYDROLASE-RELATED"/>
    <property type="match status" value="1"/>
</dbReference>
<evidence type="ECO:0000313" key="3">
    <source>
        <dbReference type="EMBL" id="MBD1420819.1"/>
    </source>
</evidence>
<dbReference type="InterPro" id="IPR050546">
    <property type="entry name" value="Glycosyl_Hydrlase_16"/>
</dbReference>
<dbReference type="EMBL" id="JACNYL010000001">
    <property type="protein sequence ID" value="MBD1420819.1"/>
    <property type="molecule type" value="Genomic_DNA"/>
</dbReference>
<keyword evidence="3" id="KW-0378">Hydrolase</keyword>
<name>A0ABR7XNR6_9SPHI</name>
<comment type="caution">
    <text evidence="3">The sequence shown here is derived from an EMBL/GenBank/DDBJ whole genome shotgun (WGS) entry which is preliminary data.</text>
</comment>
<dbReference type="Pfam" id="PF00722">
    <property type="entry name" value="Glyco_hydro_16"/>
    <property type="match status" value="1"/>
</dbReference>
<evidence type="ECO:0000256" key="1">
    <source>
        <dbReference type="ARBA" id="ARBA00006865"/>
    </source>
</evidence>
<gene>
    <name evidence="3" type="ORF">H8B21_04450</name>
</gene>
<comment type="similarity">
    <text evidence="1">Belongs to the glycosyl hydrolase 16 family.</text>
</comment>
<feature type="domain" description="GH16" evidence="2">
    <location>
        <begin position="20"/>
        <end position="270"/>
    </location>
</feature>
<evidence type="ECO:0000313" key="4">
    <source>
        <dbReference type="Proteomes" id="UP000651112"/>
    </source>
</evidence>
<protein>
    <submittedName>
        <fullName evidence="3">Glycoside hydrolase family 16 protein</fullName>
    </submittedName>
</protein>
<dbReference type="PROSITE" id="PS51762">
    <property type="entry name" value="GH16_2"/>
    <property type="match status" value="1"/>
</dbReference>
<reference evidence="3 4" key="1">
    <citation type="submission" date="2020-08" db="EMBL/GenBank/DDBJ databases">
        <title>Sphingobacterium sp. DN00404 isolated from aquaculture water.</title>
        <authorList>
            <person name="Zhang M."/>
        </authorList>
    </citation>
    <scope>NUCLEOTIDE SEQUENCE [LARGE SCALE GENOMIC DNA]</scope>
    <source>
        <strain evidence="3 4">KCTC 42746</strain>
    </source>
</reference>
<keyword evidence="4" id="KW-1185">Reference proteome</keyword>
<dbReference type="InterPro" id="IPR013320">
    <property type="entry name" value="ConA-like_dom_sf"/>
</dbReference>
<dbReference type="Gene3D" id="2.60.120.200">
    <property type="match status" value="1"/>
</dbReference>
<evidence type="ECO:0000259" key="2">
    <source>
        <dbReference type="PROSITE" id="PS51762"/>
    </source>
</evidence>
<dbReference type="GO" id="GO:0016787">
    <property type="term" value="F:hydrolase activity"/>
    <property type="evidence" value="ECO:0007669"/>
    <property type="project" value="UniProtKB-KW"/>
</dbReference>
<accession>A0ABR7XNR6</accession>
<dbReference type="SUPFAM" id="SSF49899">
    <property type="entry name" value="Concanavalin A-like lectins/glucanases"/>
    <property type="match status" value="1"/>
</dbReference>